<evidence type="ECO:0000313" key="1">
    <source>
        <dbReference type="EMBL" id="GMM49049.1"/>
    </source>
</evidence>
<name>A0AAV5RC51_STABA</name>
<comment type="caution">
    <text evidence="1">The sequence shown here is derived from an EMBL/GenBank/DDBJ whole genome shotgun (WGS) entry which is preliminary data.</text>
</comment>
<gene>
    <name evidence="1" type="ORF">DASB73_000070</name>
</gene>
<dbReference type="EMBL" id="BTGC01000001">
    <property type="protein sequence ID" value="GMM49049.1"/>
    <property type="molecule type" value="Genomic_DNA"/>
</dbReference>
<sequence>MQWTETAENDLPKPVSISLEAFAADNFDVADFVDEHSQFQRLSDTLVSIKEWEDLFSQQLEEAVNSEFNKIYEYSKPVPESLTLLKEVSSGVNKFERNSARICEQQRKVYALVEKELKWHKSLCRTECEARKLDHVFTLLSELETVLPDLGSNTETIATDSCDDYVILAKSFVALVKTCQELKEVRAIKLLNISVEQLRNMLITKLNTAIASFSGCSKLRLLEAREYAIRA</sequence>
<reference evidence="1 2" key="1">
    <citation type="journal article" date="2023" name="Elife">
        <title>Identification of key yeast species and microbe-microbe interactions impacting larval growth of Drosophila in the wild.</title>
        <authorList>
            <person name="Mure A."/>
            <person name="Sugiura Y."/>
            <person name="Maeda R."/>
            <person name="Honda K."/>
            <person name="Sakurai N."/>
            <person name="Takahashi Y."/>
            <person name="Watada M."/>
            <person name="Katoh T."/>
            <person name="Gotoh A."/>
            <person name="Gotoh Y."/>
            <person name="Taniguchi I."/>
            <person name="Nakamura K."/>
            <person name="Hayashi T."/>
            <person name="Katayama T."/>
            <person name="Uemura T."/>
            <person name="Hattori Y."/>
        </authorList>
    </citation>
    <scope>NUCLEOTIDE SEQUENCE [LARGE SCALE GENOMIC DNA]</scope>
    <source>
        <strain evidence="1 2">SB-73</strain>
    </source>
</reference>
<organism evidence="1 2">
    <name type="scientific">Starmerella bacillaris</name>
    <name type="common">Yeast</name>
    <name type="synonym">Candida zemplinina</name>
    <dbReference type="NCBI Taxonomy" id="1247836"/>
    <lineage>
        <taxon>Eukaryota</taxon>
        <taxon>Fungi</taxon>
        <taxon>Dikarya</taxon>
        <taxon>Ascomycota</taxon>
        <taxon>Saccharomycotina</taxon>
        <taxon>Dipodascomycetes</taxon>
        <taxon>Dipodascales</taxon>
        <taxon>Trichomonascaceae</taxon>
        <taxon>Starmerella</taxon>
    </lineage>
</organism>
<dbReference type="Proteomes" id="UP001362899">
    <property type="component" value="Unassembled WGS sequence"/>
</dbReference>
<evidence type="ECO:0000313" key="2">
    <source>
        <dbReference type="Proteomes" id="UP001362899"/>
    </source>
</evidence>
<protein>
    <submittedName>
        <fullName evidence="1">Uncharacterized protein</fullName>
    </submittedName>
</protein>
<proteinExistence type="predicted"/>
<accession>A0AAV5RC51</accession>
<dbReference type="AlphaFoldDB" id="A0AAV5RC51"/>
<keyword evidence="2" id="KW-1185">Reference proteome</keyword>